<protein>
    <recommendedName>
        <fullName evidence="6">dolichyl-phosphate-mannose--protein mannosyltransferase</fullName>
        <ecNumber evidence="6">2.4.1.109</ecNumber>
    </recommendedName>
</protein>
<dbReference type="GO" id="GO:0004169">
    <property type="term" value="F:dolichyl-phosphate-mannose-protein mannosyltransferase activity"/>
    <property type="evidence" value="ECO:0007669"/>
    <property type="project" value="UniProtKB-EC"/>
</dbReference>
<feature type="transmembrane region" description="Helical" evidence="17">
    <location>
        <begin position="363"/>
        <end position="383"/>
    </location>
</feature>
<accession>A0AAN5CEI2</accession>
<keyword evidence="9" id="KW-0677">Repeat</keyword>
<dbReference type="PANTHER" id="PTHR44216:SF3">
    <property type="entry name" value="PROTEIN O-MANNOSYL-TRANSFERASE TMTC2"/>
    <property type="match status" value="1"/>
</dbReference>
<feature type="domain" description="DUF1736" evidence="18">
    <location>
        <begin position="240"/>
        <end position="312"/>
    </location>
</feature>
<dbReference type="EC" id="2.4.1.109" evidence="6"/>
<feature type="transmembrane region" description="Helical" evidence="17">
    <location>
        <begin position="139"/>
        <end position="162"/>
    </location>
</feature>
<proteinExistence type="inferred from homology"/>
<comment type="pathway">
    <text evidence="4">Protein modification; protein glycosylation.</text>
</comment>
<keyword evidence="10 16" id="KW-0802">TPR repeat</keyword>
<evidence type="ECO:0000256" key="17">
    <source>
        <dbReference type="SAM" id="Phobius"/>
    </source>
</evidence>
<feature type="non-terminal residue" evidence="19">
    <location>
        <position position="1"/>
    </location>
</feature>
<dbReference type="EMBL" id="BTRK01000003">
    <property type="protein sequence ID" value="GMR40682.1"/>
    <property type="molecule type" value="Genomic_DNA"/>
</dbReference>
<evidence type="ECO:0000259" key="18">
    <source>
        <dbReference type="Pfam" id="PF08409"/>
    </source>
</evidence>
<dbReference type="InterPro" id="IPR013618">
    <property type="entry name" value="TMTC_DUF1736"/>
</dbReference>
<evidence type="ECO:0000256" key="10">
    <source>
        <dbReference type="ARBA" id="ARBA00022803"/>
    </source>
</evidence>
<evidence type="ECO:0000256" key="1">
    <source>
        <dbReference type="ARBA" id="ARBA00003582"/>
    </source>
</evidence>
<feature type="non-terminal residue" evidence="19">
    <location>
        <position position="529"/>
    </location>
</feature>
<evidence type="ECO:0000256" key="9">
    <source>
        <dbReference type="ARBA" id="ARBA00022737"/>
    </source>
</evidence>
<evidence type="ECO:0000256" key="15">
    <source>
        <dbReference type="ARBA" id="ARBA00045102"/>
    </source>
</evidence>
<feature type="transmembrane region" description="Helical" evidence="17">
    <location>
        <begin position="109"/>
        <end position="127"/>
    </location>
</feature>
<dbReference type="AlphaFoldDB" id="A0AAN5CEI2"/>
<feature type="transmembrane region" description="Helical" evidence="17">
    <location>
        <begin position="28"/>
        <end position="47"/>
    </location>
</feature>
<name>A0AAN5CEI2_9BILA</name>
<comment type="catalytic activity">
    <reaction evidence="15">
        <text>a di-trans,poly-cis-dolichyl beta-D-mannosyl phosphate + L-seryl-[protein] = 3-O-(alpha-D-mannosyl)-L-seryl-[protein] + a di-trans,poly-cis-dolichyl phosphate + H(+)</text>
        <dbReference type="Rhea" id="RHEA:17377"/>
        <dbReference type="Rhea" id="RHEA-COMP:9863"/>
        <dbReference type="Rhea" id="RHEA-COMP:13546"/>
        <dbReference type="Rhea" id="RHEA-COMP:19498"/>
        <dbReference type="Rhea" id="RHEA-COMP:19501"/>
        <dbReference type="ChEBI" id="CHEBI:15378"/>
        <dbReference type="ChEBI" id="CHEBI:29999"/>
        <dbReference type="ChEBI" id="CHEBI:57683"/>
        <dbReference type="ChEBI" id="CHEBI:58211"/>
        <dbReference type="ChEBI" id="CHEBI:137321"/>
        <dbReference type="EC" id="2.4.1.109"/>
    </reaction>
</comment>
<sequence>PCDNMRARMSAAFVKTHLTVSPPSGVPIVDYLVVAVAAGAVFANSLLGDFVYDDHQAIVSNPDVVSSSFSLFNDFWGGPISSKGSHKSWRPMTTFSFRLNYLLHGLQPLGFHIVNVVLHILCSLLVMRMAERELSSRVARLFSVFLFAVHPIHCEAVAGIVGRADLLASLCALTGLVADTSLPYTAALTVMGVACKETAIILPVLIGVKRVIDRRKISSIAPLFLLTAFLCYARLSIQSFEKPTFSPSDNPASHHPSLLVRSLTLLILPMLHLWMLVCPRVLSFDWSMDAVPLVVSPLEYRFLLSLIVYAILATVIGRALRETVMSGDRSGMYPSGLLTALSLLILPHALLSSNLFTYVGFVLAERVLYLPSAGFCLLVGIAAEWTEKRMEKNSSSLVLLLSGILTLFSARTISRNGDWSDELRLFESAVSVSPAKAYANMGHVLARRGRGAEAEEAYLKAIEWRPAMAETHYNLGVLYSERGNSTTAISYYKQAIRLRPSFAAAHLNLGISLQSIGRLDAAAAAFTTC</sequence>
<keyword evidence="11" id="KW-0256">Endoplasmic reticulum</keyword>
<dbReference type="PANTHER" id="PTHR44216">
    <property type="entry name" value="PROTEIN O-MANNOSYL-TRANSFERASE TMTC2"/>
    <property type="match status" value="1"/>
</dbReference>
<evidence type="ECO:0000256" key="3">
    <source>
        <dbReference type="ARBA" id="ARBA00004240"/>
    </source>
</evidence>
<keyword evidence="12 17" id="KW-1133">Transmembrane helix</keyword>
<comment type="similarity">
    <text evidence="5">Belongs to the TMTC family.</text>
</comment>
<evidence type="ECO:0000256" key="2">
    <source>
        <dbReference type="ARBA" id="ARBA00004141"/>
    </source>
</evidence>
<evidence type="ECO:0000256" key="5">
    <source>
        <dbReference type="ARBA" id="ARBA00007882"/>
    </source>
</evidence>
<dbReference type="Proteomes" id="UP001328107">
    <property type="component" value="Unassembled WGS sequence"/>
</dbReference>
<keyword evidence="8 17" id="KW-0812">Transmembrane</keyword>
<keyword evidence="7" id="KW-0808">Transferase</keyword>
<feature type="repeat" description="TPR" evidence="16">
    <location>
        <begin position="435"/>
        <end position="468"/>
    </location>
</feature>
<feature type="transmembrane region" description="Helical" evidence="17">
    <location>
        <begin position="332"/>
        <end position="351"/>
    </location>
</feature>
<comment type="caution">
    <text evidence="19">The sequence shown here is derived from an EMBL/GenBank/DDBJ whole genome shotgun (WGS) entry which is preliminary data.</text>
</comment>
<keyword evidence="20" id="KW-1185">Reference proteome</keyword>
<evidence type="ECO:0000256" key="12">
    <source>
        <dbReference type="ARBA" id="ARBA00022989"/>
    </source>
</evidence>
<dbReference type="Pfam" id="PF13424">
    <property type="entry name" value="TPR_12"/>
    <property type="match status" value="1"/>
</dbReference>
<feature type="repeat" description="TPR" evidence="16">
    <location>
        <begin position="469"/>
        <end position="502"/>
    </location>
</feature>
<evidence type="ECO:0000256" key="13">
    <source>
        <dbReference type="ARBA" id="ARBA00023136"/>
    </source>
</evidence>
<feature type="transmembrane region" description="Helical" evidence="17">
    <location>
        <begin position="182"/>
        <end position="208"/>
    </location>
</feature>
<evidence type="ECO:0000313" key="19">
    <source>
        <dbReference type="EMBL" id="GMR40682.1"/>
    </source>
</evidence>
<dbReference type="InterPro" id="IPR011990">
    <property type="entry name" value="TPR-like_helical_dom_sf"/>
</dbReference>
<evidence type="ECO:0000313" key="20">
    <source>
        <dbReference type="Proteomes" id="UP001328107"/>
    </source>
</evidence>
<dbReference type="PROSITE" id="PS50293">
    <property type="entry name" value="TPR_REGION"/>
    <property type="match status" value="1"/>
</dbReference>
<comment type="catalytic activity">
    <reaction evidence="14">
        <text>a di-trans,poly-cis-dolichyl beta-D-mannosyl phosphate + L-threonyl-[protein] = 3-O-(alpha-D-mannosyl)-L-threonyl-[protein] + a di-trans,poly-cis-dolichyl phosphate + H(+)</text>
        <dbReference type="Rhea" id="RHEA:53396"/>
        <dbReference type="Rhea" id="RHEA-COMP:11060"/>
        <dbReference type="Rhea" id="RHEA-COMP:13547"/>
        <dbReference type="Rhea" id="RHEA-COMP:19498"/>
        <dbReference type="Rhea" id="RHEA-COMP:19501"/>
        <dbReference type="ChEBI" id="CHEBI:15378"/>
        <dbReference type="ChEBI" id="CHEBI:30013"/>
        <dbReference type="ChEBI" id="CHEBI:57683"/>
        <dbReference type="ChEBI" id="CHEBI:58211"/>
        <dbReference type="ChEBI" id="CHEBI:137323"/>
        <dbReference type="EC" id="2.4.1.109"/>
    </reaction>
</comment>
<dbReference type="SMART" id="SM00028">
    <property type="entry name" value="TPR"/>
    <property type="match status" value="2"/>
</dbReference>
<dbReference type="SUPFAM" id="SSF48452">
    <property type="entry name" value="TPR-like"/>
    <property type="match status" value="1"/>
</dbReference>
<comment type="function">
    <text evidence="1">Transfers mannosyl residues to the hydroxyl group of serine or threonine residues.</text>
</comment>
<evidence type="ECO:0000256" key="11">
    <source>
        <dbReference type="ARBA" id="ARBA00022824"/>
    </source>
</evidence>
<evidence type="ECO:0000256" key="7">
    <source>
        <dbReference type="ARBA" id="ARBA00022679"/>
    </source>
</evidence>
<feature type="transmembrane region" description="Helical" evidence="17">
    <location>
        <begin position="298"/>
        <end position="320"/>
    </location>
</feature>
<evidence type="ECO:0000256" key="8">
    <source>
        <dbReference type="ARBA" id="ARBA00022692"/>
    </source>
</evidence>
<reference evidence="20" key="1">
    <citation type="submission" date="2022-10" db="EMBL/GenBank/DDBJ databases">
        <title>Genome assembly of Pristionchus species.</title>
        <authorList>
            <person name="Yoshida K."/>
            <person name="Sommer R.J."/>
        </authorList>
    </citation>
    <scope>NUCLEOTIDE SEQUENCE [LARGE SCALE GENOMIC DNA]</scope>
    <source>
        <strain evidence="20">RS5460</strain>
    </source>
</reference>
<evidence type="ECO:0000256" key="14">
    <source>
        <dbReference type="ARBA" id="ARBA00045085"/>
    </source>
</evidence>
<dbReference type="Gene3D" id="1.25.40.10">
    <property type="entry name" value="Tetratricopeptide repeat domain"/>
    <property type="match status" value="1"/>
</dbReference>
<dbReference type="InterPro" id="IPR019734">
    <property type="entry name" value="TPR_rpt"/>
</dbReference>
<dbReference type="PROSITE" id="PS50005">
    <property type="entry name" value="TPR"/>
    <property type="match status" value="2"/>
</dbReference>
<evidence type="ECO:0000256" key="4">
    <source>
        <dbReference type="ARBA" id="ARBA00004922"/>
    </source>
</evidence>
<comment type="subcellular location">
    <subcellularLocation>
        <location evidence="3">Endoplasmic reticulum</location>
    </subcellularLocation>
    <subcellularLocation>
        <location evidence="2">Membrane</location>
        <topology evidence="2">Multi-pass membrane protein</topology>
    </subcellularLocation>
</comment>
<keyword evidence="13 17" id="KW-0472">Membrane</keyword>
<evidence type="ECO:0000256" key="16">
    <source>
        <dbReference type="PROSITE-ProRule" id="PRU00339"/>
    </source>
</evidence>
<dbReference type="InterPro" id="IPR052384">
    <property type="entry name" value="TMTC_O-mannosyltransferase"/>
</dbReference>
<gene>
    <name evidence="19" type="ORF">PMAYCL1PPCAC_10877</name>
</gene>
<dbReference type="GO" id="GO:0005789">
    <property type="term" value="C:endoplasmic reticulum membrane"/>
    <property type="evidence" value="ECO:0007669"/>
    <property type="project" value="TreeGrafter"/>
</dbReference>
<evidence type="ECO:0000256" key="6">
    <source>
        <dbReference type="ARBA" id="ARBA00012839"/>
    </source>
</evidence>
<feature type="transmembrane region" description="Helical" evidence="17">
    <location>
        <begin position="258"/>
        <end position="277"/>
    </location>
</feature>
<dbReference type="Pfam" id="PF08409">
    <property type="entry name" value="TMTC_DUF1736"/>
    <property type="match status" value="1"/>
</dbReference>
<organism evidence="19 20">
    <name type="scientific">Pristionchus mayeri</name>
    <dbReference type="NCBI Taxonomy" id="1317129"/>
    <lineage>
        <taxon>Eukaryota</taxon>
        <taxon>Metazoa</taxon>
        <taxon>Ecdysozoa</taxon>
        <taxon>Nematoda</taxon>
        <taxon>Chromadorea</taxon>
        <taxon>Rhabditida</taxon>
        <taxon>Rhabditina</taxon>
        <taxon>Diplogasteromorpha</taxon>
        <taxon>Diplogasteroidea</taxon>
        <taxon>Neodiplogasteridae</taxon>
        <taxon>Pristionchus</taxon>
    </lineage>
</organism>
<feature type="transmembrane region" description="Helical" evidence="17">
    <location>
        <begin position="220"/>
        <end position="238"/>
    </location>
</feature>